<evidence type="ECO:0000313" key="4">
    <source>
        <dbReference type="Proteomes" id="UP000245887"/>
    </source>
</evidence>
<dbReference type="PRINTS" id="PR00040">
    <property type="entry name" value="HTHMERR"/>
</dbReference>
<dbReference type="PROSITE" id="PS50937">
    <property type="entry name" value="HTH_MERR_2"/>
    <property type="match status" value="1"/>
</dbReference>
<comment type="caution">
    <text evidence="3">The sequence shown here is derived from an EMBL/GenBank/DDBJ whole genome shotgun (WGS) entry which is preliminary data.</text>
</comment>
<gene>
    <name evidence="3" type="ORF">C8D92_10815</name>
</gene>
<name>A0A2U1CUC9_9GAMM</name>
<dbReference type="EMBL" id="QEKQ01000008">
    <property type="protein sequence ID" value="PVY70659.1"/>
    <property type="molecule type" value="Genomic_DNA"/>
</dbReference>
<evidence type="ECO:0000313" key="3">
    <source>
        <dbReference type="EMBL" id="PVY70659.1"/>
    </source>
</evidence>
<dbReference type="Gene3D" id="1.10.1660.10">
    <property type="match status" value="1"/>
</dbReference>
<keyword evidence="1" id="KW-0238">DNA-binding</keyword>
<reference evidence="3 4" key="1">
    <citation type="submission" date="2018-04" db="EMBL/GenBank/DDBJ databases">
        <title>Genomic Encyclopedia of Type Strains, Phase IV (KMG-IV): sequencing the most valuable type-strain genomes for metagenomic binning, comparative biology and taxonomic classification.</title>
        <authorList>
            <person name="Goeker M."/>
        </authorList>
    </citation>
    <scope>NUCLEOTIDE SEQUENCE [LARGE SCALE GENOMIC DNA]</scope>
    <source>
        <strain evidence="3 4">DSM 28688</strain>
    </source>
</reference>
<dbReference type="GO" id="GO:0003677">
    <property type="term" value="F:DNA binding"/>
    <property type="evidence" value="ECO:0007669"/>
    <property type="project" value="UniProtKB-KW"/>
</dbReference>
<dbReference type="SUPFAM" id="SSF46955">
    <property type="entry name" value="Putative DNA-binding domain"/>
    <property type="match status" value="1"/>
</dbReference>
<dbReference type="InterPro" id="IPR000551">
    <property type="entry name" value="MerR-type_HTH_dom"/>
</dbReference>
<dbReference type="RefSeq" id="WP_116919513.1">
    <property type="nucleotide sequence ID" value="NZ_QEKQ01000008.1"/>
</dbReference>
<proteinExistence type="predicted"/>
<feature type="domain" description="HTH merR-type" evidence="2">
    <location>
        <begin position="1"/>
        <end position="69"/>
    </location>
</feature>
<dbReference type="SMART" id="SM00422">
    <property type="entry name" value="HTH_MERR"/>
    <property type="match status" value="1"/>
</dbReference>
<dbReference type="PANTHER" id="PTHR30204:SF93">
    <property type="entry name" value="HTH MERR-TYPE DOMAIN-CONTAINING PROTEIN"/>
    <property type="match status" value="1"/>
</dbReference>
<evidence type="ECO:0000256" key="1">
    <source>
        <dbReference type="ARBA" id="ARBA00023125"/>
    </source>
</evidence>
<dbReference type="InterPro" id="IPR047057">
    <property type="entry name" value="MerR_fam"/>
</dbReference>
<evidence type="ECO:0000259" key="2">
    <source>
        <dbReference type="PROSITE" id="PS50937"/>
    </source>
</evidence>
<protein>
    <submittedName>
        <fullName evidence="3">MerR family transcriptional regulator</fullName>
    </submittedName>
</protein>
<dbReference type="InterPro" id="IPR009061">
    <property type="entry name" value="DNA-bd_dom_put_sf"/>
</dbReference>
<dbReference type="OrthoDB" id="9802039at2"/>
<dbReference type="AlphaFoldDB" id="A0A2U1CUC9"/>
<dbReference type="GO" id="GO:0003700">
    <property type="term" value="F:DNA-binding transcription factor activity"/>
    <property type="evidence" value="ECO:0007669"/>
    <property type="project" value="InterPro"/>
</dbReference>
<sequence>MRIGELESRSGLSRHTIRYYEKEGLLSPPYRQSNNYRVYPESAVKDLLMIRELKAMDFTLAEIRTVLGAMRSGDMDCALGAALVRNKRRAVEQRMTALGQLLETLRTEEDRLRASAEALGKTVPEET</sequence>
<dbReference type="Pfam" id="PF13411">
    <property type="entry name" value="MerR_1"/>
    <property type="match status" value="1"/>
</dbReference>
<organism evidence="3 4">
    <name type="scientific">Tamilnaduibacter salinus</name>
    <dbReference type="NCBI Taxonomy" id="1484056"/>
    <lineage>
        <taxon>Bacteria</taxon>
        <taxon>Pseudomonadati</taxon>
        <taxon>Pseudomonadota</taxon>
        <taxon>Gammaproteobacteria</taxon>
        <taxon>Pseudomonadales</taxon>
        <taxon>Marinobacteraceae</taxon>
        <taxon>Tamilnaduibacter</taxon>
    </lineage>
</organism>
<dbReference type="PANTHER" id="PTHR30204">
    <property type="entry name" value="REDOX-CYCLING DRUG-SENSING TRANSCRIPTIONAL ACTIVATOR SOXR"/>
    <property type="match status" value="1"/>
</dbReference>
<dbReference type="Proteomes" id="UP000245887">
    <property type="component" value="Unassembled WGS sequence"/>
</dbReference>
<accession>A0A2U1CUC9</accession>